<keyword evidence="2" id="KW-1185">Reference proteome</keyword>
<sequence>MQYNTEVTIRVTEPVKQVYLAPQQMELAFTEQDGAITYTIPSWNCHQMVVITY</sequence>
<evidence type="ECO:0000313" key="2">
    <source>
        <dbReference type="Proteomes" id="UP001597362"/>
    </source>
</evidence>
<dbReference type="Proteomes" id="UP001597362">
    <property type="component" value="Unassembled WGS sequence"/>
</dbReference>
<name>A0ABW4YM60_9BACL</name>
<gene>
    <name evidence="1" type="ORF">ACFSJH_13460</name>
</gene>
<reference evidence="2" key="1">
    <citation type="journal article" date="2019" name="Int. J. Syst. Evol. Microbiol.">
        <title>The Global Catalogue of Microorganisms (GCM) 10K type strain sequencing project: providing services to taxonomists for standard genome sequencing and annotation.</title>
        <authorList>
            <consortium name="The Broad Institute Genomics Platform"/>
            <consortium name="The Broad Institute Genome Sequencing Center for Infectious Disease"/>
            <person name="Wu L."/>
            <person name="Ma J."/>
        </authorList>
    </citation>
    <scope>NUCLEOTIDE SEQUENCE [LARGE SCALE GENOMIC DNA]</scope>
    <source>
        <strain evidence="2">GH52</strain>
    </source>
</reference>
<dbReference type="RefSeq" id="WP_377773215.1">
    <property type="nucleotide sequence ID" value="NZ_JBHUHO010000032.1"/>
</dbReference>
<dbReference type="EMBL" id="JBHUHO010000032">
    <property type="protein sequence ID" value="MFD2116730.1"/>
    <property type="molecule type" value="Genomic_DNA"/>
</dbReference>
<organism evidence="1 2">
    <name type="scientific">Paenibacillus yanchengensis</name>
    <dbReference type="NCBI Taxonomy" id="2035833"/>
    <lineage>
        <taxon>Bacteria</taxon>
        <taxon>Bacillati</taxon>
        <taxon>Bacillota</taxon>
        <taxon>Bacilli</taxon>
        <taxon>Bacillales</taxon>
        <taxon>Paenibacillaceae</taxon>
        <taxon>Paenibacillus</taxon>
    </lineage>
</organism>
<accession>A0ABW4YM60</accession>
<evidence type="ECO:0000313" key="1">
    <source>
        <dbReference type="EMBL" id="MFD2116730.1"/>
    </source>
</evidence>
<protein>
    <submittedName>
        <fullName evidence="1">Uncharacterized protein</fullName>
    </submittedName>
</protein>
<comment type="caution">
    <text evidence="1">The sequence shown here is derived from an EMBL/GenBank/DDBJ whole genome shotgun (WGS) entry which is preliminary data.</text>
</comment>
<proteinExistence type="predicted"/>